<evidence type="ECO:0008006" key="4">
    <source>
        <dbReference type="Google" id="ProtNLM"/>
    </source>
</evidence>
<reference evidence="2 3" key="1">
    <citation type="submission" date="2017-03" db="EMBL/GenBank/DDBJ databases">
        <authorList>
            <person name="Afonso C.L."/>
            <person name="Miller P.J."/>
            <person name="Scott M.A."/>
            <person name="Spackman E."/>
            <person name="Goraichik I."/>
            <person name="Dimitrov K.M."/>
            <person name="Suarez D.L."/>
            <person name="Swayne D.E."/>
        </authorList>
    </citation>
    <scope>NUCLEOTIDE SEQUENCE [LARGE SCALE GENOMIC DNA]</scope>
    <source>
        <strain evidence="2 3">CECT 7066</strain>
    </source>
</reference>
<keyword evidence="1" id="KW-0812">Transmembrane</keyword>
<evidence type="ECO:0000256" key="1">
    <source>
        <dbReference type="SAM" id="Phobius"/>
    </source>
</evidence>
<keyword evidence="3" id="KW-1185">Reference proteome</keyword>
<protein>
    <recommendedName>
        <fullName evidence="4">DUF5337 domain-containing protein</fullName>
    </recommendedName>
</protein>
<accession>A0A1Y5TA91</accession>
<name>A0A1Y5TA91_9RHOB</name>
<dbReference type="InterPro" id="IPR020308">
    <property type="entry name" value="Uncharacterised_Ynq1"/>
</dbReference>
<gene>
    <name evidence="2" type="ORF">PAM7066_02922</name>
</gene>
<sequence>MEIARRARTIAVVLAFTMILWMGAQLTGASLGLPPGLVFIFDGLALAAFAWALVATIRIWQKRRDERK</sequence>
<proteinExistence type="predicted"/>
<keyword evidence="1" id="KW-0472">Membrane</keyword>
<evidence type="ECO:0000313" key="2">
    <source>
        <dbReference type="EMBL" id="SLN59528.1"/>
    </source>
</evidence>
<dbReference type="Pfam" id="PF17272">
    <property type="entry name" value="DUF5337"/>
    <property type="match status" value="1"/>
</dbReference>
<evidence type="ECO:0000313" key="3">
    <source>
        <dbReference type="Proteomes" id="UP000193870"/>
    </source>
</evidence>
<dbReference type="STRING" id="315423.SAMN04488020_110156"/>
<dbReference type="EMBL" id="FWFV01000009">
    <property type="protein sequence ID" value="SLN59528.1"/>
    <property type="molecule type" value="Genomic_DNA"/>
</dbReference>
<dbReference type="AlphaFoldDB" id="A0A1Y5TA91"/>
<dbReference type="Proteomes" id="UP000193870">
    <property type="component" value="Unassembled WGS sequence"/>
</dbReference>
<feature type="transmembrane region" description="Helical" evidence="1">
    <location>
        <begin position="39"/>
        <end position="60"/>
    </location>
</feature>
<keyword evidence="1" id="KW-1133">Transmembrane helix</keyword>
<organism evidence="2 3">
    <name type="scientific">Palleronia marisminoris</name>
    <dbReference type="NCBI Taxonomy" id="315423"/>
    <lineage>
        <taxon>Bacteria</taxon>
        <taxon>Pseudomonadati</taxon>
        <taxon>Pseudomonadota</taxon>
        <taxon>Alphaproteobacteria</taxon>
        <taxon>Rhodobacterales</taxon>
        <taxon>Roseobacteraceae</taxon>
        <taxon>Palleronia</taxon>
    </lineage>
</organism>